<name>A0A382BCC5_9ZZZZ</name>
<accession>A0A382BCC5</accession>
<feature type="non-terminal residue" evidence="1">
    <location>
        <position position="39"/>
    </location>
</feature>
<dbReference type="EMBL" id="UINC01029163">
    <property type="protein sequence ID" value="SVB11436.1"/>
    <property type="molecule type" value="Genomic_DNA"/>
</dbReference>
<gene>
    <name evidence="1" type="ORF">METZ01_LOCUS164290</name>
</gene>
<reference evidence="1" key="1">
    <citation type="submission" date="2018-05" db="EMBL/GenBank/DDBJ databases">
        <authorList>
            <person name="Lanie J.A."/>
            <person name="Ng W.-L."/>
            <person name="Kazmierczak K.M."/>
            <person name="Andrzejewski T.M."/>
            <person name="Davidsen T.M."/>
            <person name="Wayne K.J."/>
            <person name="Tettelin H."/>
            <person name="Glass J.I."/>
            <person name="Rusch D."/>
            <person name="Podicherti R."/>
            <person name="Tsui H.-C.T."/>
            <person name="Winkler M.E."/>
        </authorList>
    </citation>
    <scope>NUCLEOTIDE SEQUENCE</scope>
</reference>
<sequence>MMRSRFLCTVAGVLAAFVSPVAAQPGATAGEWRTYAADT</sequence>
<protein>
    <submittedName>
        <fullName evidence="1">Uncharacterized protein</fullName>
    </submittedName>
</protein>
<evidence type="ECO:0000313" key="1">
    <source>
        <dbReference type="EMBL" id="SVB11436.1"/>
    </source>
</evidence>
<organism evidence="1">
    <name type="scientific">marine metagenome</name>
    <dbReference type="NCBI Taxonomy" id="408172"/>
    <lineage>
        <taxon>unclassified sequences</taxon>
        <taxon>metagenomes</taxon>
        <taxon>ecological metagenomes</taxon>
    </lineage>
</organism>
<dbReference type="AlphaFoldDB" id="A0A382BCC5"/>
<proteinExistence type="predicted"/>